<accession>A0A4Z0LCI5</accession>
<evidence type="ECO:0000313" key="2">
    <source>
        <dbReference type="EMBL" id="TGD59606.1"/>
    </source>
</evidence>
<organism evidence="2 3">
    <name type="scientific">Flavobacterium humi</name>
    <dbReference type="NCBI Taxonomy" id="2562683"/>
    <lineage>
        <taxon>Bacteria</taxon>
        <taxon>Pseudomonadati</taxon>
        <taxon>Bacteroidota</taxon>
        <taxon>Flavobacteriia</taxon>
        <taxon>Flavobacteriales</taxon>
        <taxon>Flavobacteriaceae</taxon>
        <taxon>Flavobacterium</taxon>
    </lineage>
</organism>
<dbReference type="OrthoDB" id="650847at2"/>
<dbReference type="InterPro" id="IPR029063">
    <property type="entry name" value="SAM-dependent_MTases_sf"/>
</dbReference>
<dbReference type="GO" id="GO:0032259">
    <property type="term" value="P:methylation"/>
    <property type="evidence" value="ECO:0007669"/>
    <property type="project" value="UniProtKB-KW"/>
</dbReference>
<dbReference type="Pfam" id="PF01564">
    <property type="entry name" value="Spermine_synth"/>
    <property type="match status" value="1"/>
</dbReference>
<dbReference type="AlphaFoldDB" id="A0A4Z0LCI5"/>
<dbReference type="EMBL" id="SRLH01000001">
    <property type="protein sequence ID" value="TGD59606.1"/>
    <property type="molecule type" value="Genomic_DNA"/>
</dbReference>
<proteinExistence type="predicted"/>
<dbReference type="PANTHER" id="PTHR43317">
    <property type="entry name" value="THERMOSPERMINE SYNTHASE ACAULIS5"/>
    <property type="match status" value="1"/>
</dbReference>
<comment type="caution">
    <text evidence="2">The sequence shown here is derived from an EMBL/GenBank/DDBJ whole genome shotgun (WGS) entry which is preliminary data.</text>
</comment>
<protein>
    <submittedName>
        <fullName evidence="2">Methyltransferase domain-containing protein</fullName>
    </submittedName>
</protein>
<name>A0A4Z0LCI5_9FLAO</name>
<keyword evidence="3" id="KW-1185">Reference proteome</keyword>
<dbReference type="Proteomes" id="UP000297407">
    <property type="component" value="Unassembled WGS sequence"/>
</dbReference>
<dbReference type="GO" id="GO:0008168">
    <property type="term" value="F:methyltransferase activity"/>
    <property type="evidence" value="ECO:0007669"/>
    <property type="project" value="UniProtKB-KW"/>
</dbReference>
<dbReference type="RefSeq" id="WP_135524813.1">
    <property type="nucleotide sequence ID" value="NZ_SRLH01000001.1"/>
</dbReference>
<dbReference type="SUPFAM" id="SSF53335">
    <property type="entry name" value="S-adenosyl-L-methionine-dependent methyltransferases"/>
    <property type="match status" value="1"/>
</dbReference>
<evidence type="ECO:0000313" key="3">
    <source>
        <dbReference type="Proteomes" id="UP000297407"/>
    </source>
</evidence>
<reference evidence="2 3" key="1">
    <citation type="submission" date="2019-04" db="EMBL/GenBank/DDBJ databases">
        <title>Flavobacterium sp. strain DS2-A Genome sequencing and assembly.</title>
        <authorList>
            <person name="Kim I."/>
        </authorList>
    </citation>
    <scope>NUCLEOTIDE SEQUENCE [LARGE SCALE GENOMIC DNA]</scope>
    <source>
        <strain evidence="2 3">DS2-A</strain>
    </source>
</reference>
<gene>
    <name evidence="2" type="ORF">E4635_01355</name>
</gene>
<evidence type="ECO:0000256" key="1">
    <source>
        <dbReference type="ARBA" id="ARBA00023115"/>
    </source>
</evidence>
<dbReference type="NCBIfam" id="NF037959">
    <property type="entry name" value="MFS_SpdSyn"/>
    <property type="match status" value="1"/>
</dbReference>
<keyword evidence="2" id="KW-0489">Methyltransferase</keyword>
<dbReference type="Gene3D" id="3.40.50.150">
    <property type="entry name" value="Vaccinia Virus protein VP39"/>
    <property type="match status" value="1"/>
</dbReference>
<keyword evidence="2" id="KW-0808">Transferase</keyword>
<dbReference type="GO" id="GO:0006596">
    <property type="term" value="P:polyamine biosynthetic process"/>
    <property type="evidence" value="ECO:0007669"/>
    <property type="project" value="UniProtKB-KW"/>
</dbReference>
<keyword evidence="1" id="KW-0620">Polyamine biosynthesis</keyword>
<dbReference type="PANTHER" id="PTHR43317:SF1">
    <property type="entry name" value="THERMOSPERMINE SYNTHASE ACAULIS5"/>
    <property type="match status" value="1"/>
</dbReference>
<sequence>MNIKKFLSFIIPIKIHQKKSEINTSLEIAWNNGQLVLDSKNTNFSYGSLQKVLKFGLLKIGFEKVKACKHIAVLGVAGGSVIKSLIDEVGYKGKITGVELDKVAIDLANRYFGLDQIENLEIIIGDAQSFVQQTTQKFDLVIIDIFQDNVMPGFLFDEKFTANILDCLTETGTVLFNTIVSTNSDQIRNANYLQLLEDKCKTIRKFSNIEGDNELFVWEK</sequence>
<dbReference type="CDD" id="cd02440">
    <property type="entry name" value="AdoMet_MTases"/>
    <property type="match status" value="1"/>
</dbReference>